<evidence type="ECO:0000313" key="10">
    <source>
        <dbReference type="EMBL" id="PRT52797.1"/>
    </source>
</evidence>
<dbReference type="PANTHER" id="PTHR15316:SF1">
    <property type="entry name" value="SPLICING FACTOR 3A SUBUNIT 1"/>
    <property type="match status" value="1"/>
</dbReference>
<dbReference type="GO" id="GO:0071004">
    <property type="term" value="C:U2-type prespliceosome"/>
    <property type="evidence" value="ECO:0007669"/>
    <property type="project" value="TreeGrafter"/>
</dbReference>
<gene>
    <name evidence="10" type="ORF">B9G98_00417</name>
</gene>
<keyword evidence="3" id="KW-0747">Spliceosome</keyword>
<organism evidence="10 11">
    <name type="scientific">Wickerhamiella sorbophila</name>
    <dbReference type="NCBI Taxonomy" id="45607"/>
    <lineage>
        <taxon>Eukaryota</taxon>
        <taxon>Fungi</taxon>
        <taxon>Dikarya</taxon>
        <taxon>Ascomycota</taxon>
        <taxon>Saccharomycotina</taxon>
        <taxon>Dipodascomycetes</taxon>
        <taxon>Dipodascales</taxon>
        <taxon>Trichomonascaceae</taxon>
        <taxon>Wickerhamiella</taxon>
    </lineage>
</organism>
<evidence type="ECO:0000256" key="8">
    <source>
        <dbReference type="SAM" id="MobiDB-lite"/>
    </source>
</evidence>
<dbReference type="InterPro" id="IPR045146">
    <property type="entry name" value="SF3A1"/>
</dbReference>
<dbReference type="SMART" id="SM00648">
    <property type="entry name" value="SWAP"/>
    <property type="match status" value="2"/>
</dbReference>
<evidence type="ECO:0000259" key="9">
    <source>
        <dbReference type="PROSITE" id="PS50128"/>
    </source>
</evidence>
<protein>
    <submittedName>
        <fullName evidence="10">Splicing factor 3A subunit 1</fullName>
    </submittedName>
</protein>
<dbReference type="STRING" id="45607.A0A2T0FCV1"/>
<dbReference type="GO" id="GO:0045292">
    <property type="term" value="P:mRNA cis splicing, via spliceosome"/>
    <property type="evidence" value="ECO:0007669"/>
    <property type="project" value="InterPro"/>
</dbReference>
<dbReference type="EMBL" id="NDIQ01000001">
    <property type="protein sequence ID" value="PRT52797.1"/>
    <property type="molecule type" value="Genomic_DNA"/>
</dbReference>
<feature type="domain" description="SURP motif" evidence="9">
    <location>
        <begin position="14"/>
        <end position="54"/>
    </location>
</feature>
<dbReference type="GO" id="GO:0003723">
    <property type="term" value="F:RNA binding"/>
    <property type="evidence" value="ECO:0007669"/>
    <property type="project" value="InterPro"/>
</dbReference>
<evidence type="ECO:0000256" key="7">
    <source>
        <dbReference type="SAM" id="Coils"/>
    </source>
</evidence>
<dbReference type="GeneID" id="36514166"/>
<feature type="compositionally biased region" description="Polar residues" evidence="8">
    <location>
        <begin position="274"/>
        <end position="288"/>
    </location>
</feature>
<dbReference type="Pfam" id="PF01805">
    <property type="entry name" value="Surp"/>
    <property type="match status" value="2"/>
</dbReference>
<dbReference type="Proteomes" id="UP000238350">
    <property type="component" value="Unassembled WGS sequence"/>
</dbReference>
<evidence type="ECO:0000256" key="5">
    <source>
        <dbReference type="ARBA" id="ARBA00023187"/>
    </source>
</evidence>
<keyword evidence="6" id="KW-0539">Nucleus</keyword>
<evidence type="ECO:0000256" key="1">
    <source>
        <dbReference type="ARBA" id="ARBA00004123"/>
    </source>
</evidence>
<name>A0A2T0FCV1_9ASCO</name>
<reference evidence="10 11" key="1">
    <citation type="submission" date="2017-04" db="EMBL/GenBank/DDBJ databases">
        <title>Genome sequencing of [Candida] sorbophila.</title>
        <authorList>
            <person name="Ahn J.O."/>
        </authorList>
    </citation>
    <scope>NUCLEOTIDE SEQUENCE [LARGE SCALE GENOMIC DNA]</scope>
    <source>
        <strain evidence="10 11">DS02</strain>
    </source>
</reference>
<evidence type="ECO:0000256" key="4">
    <source>
        <dbReference type="ARBA" id="ARBA00022737"/>
    </source>
</evidence>
<dbReference type="Gene3D" id="1.10.10.790">
    <property type="entry name" value="Surp module"/>
    <property type="match status" value="2"/>
</dbReference>
<feature type="coiled-coil region" evidence="7">
    <location>
        <begin position="161"/>
        <end position="190"/>
    </location>
</feature>
<dbReference type="InterPro" id="IPR022030">
    <property type="entry name" value="SF3A1_dom"/>
</dbReference>
<comment type="caution">
    <text evidence="10">The sequence shown here is derived from an EMBL/GenBank/DDBJ whole genome shotgun (WGS) entry which is preliminary data.</text>
</comment>
<keyword evidence="4" id="KW-0677">Repeat</keyword>
<evidence type="ECO:0000313" key="11">
    <source>
        <dbReference type="Proteomes" id="UP000238350"/>
    </source>
</evidence>
<keyword evidence="11" id="KW-1185">Reference proteome</keyword>
<dbReference type="InterPro" id="IPR035967">
    <property type="entry name" value="SWAP/Surp_sf"/>
</dbReference>
<feature type="region of interest" description="Disordered" evidence="8">
    <location>
        <begin position="266"/>
        <end position="305"/>
    </location>
</feature>
<dbReference type="GO" id="GO:0000381">
    <property type="term" value="P:regulation of alternative mRNA splicing, via spliceosome"/>
    <property type="evidence" value="ECO:0007669"/>
    <property type="project" value="TreeGrafter"/>
</dbReference>
<dbReference type="RefSeq" id="XP_024662743.1">
    <property type="nucleotide sequence ID" value="XM_024806975.1"/>
</dbReference>
<dbReference type="InterPro" id="IPR000061">
    <property type="entry name" value="Surp"/>
</dbReference>
<keyword evidence="2" id="KW-0507">mRNA processing</keyword>
<dbReference type="PROSITE" id="PS50128">
    <property type="entry name" value="SURP"/>
    <property type="match status" value="1"/>
</dbReference>
<dbReference type="SUPFAM" id="SSF109905">
    <property type="entry name" value="Surp module (SWAP domain)"/>
    <property type="match status" value="2"/>
</dbReference>
<accession>A0A2T0FCV1</accession>
<evidence type="ECO:0000256" key="2">
    <source>
        <dbReference type="ARBA" id="ARBA00022664"/>
    </source>
</evidence>
<keyword evidence="7" id="KW-0175">Coiled coil</keyword>
<dbReference type="OrthoDB" id="447637at2759"/>
<dbReference type="PANTHER" id="PTHR15316">
    <property type="entry name" value="SPLICEOSOME ASSOCIATED PROTEIN 114/SWAP SPLICING FACTOR-RELATED"/>
    <property type="match status" value="1"/>
</dbReference>
<dbReference type="AlphaFoldDB" id="A0A2T0FCV1"/>
<dbReference type="GO" id="GO:0071013">
    <property type="term" value="C:catalytic step 2 spliceosome"/>
    <property type="evidence" value="ECO:0007669"/>
    <property type="project" value="TreeGrafter"/>
</dbReference>
<keyword evidence="5" id="KW-0508">mRNA splicing</keyword>
<dbReference type="Pfam" id="PF12230">
    <property type="entry name" value="PRP21_like_P"/>
    <property type="match status" value="1"/>
</dbReference>
<sequence length="305" mass="35357">MEPAIVPPPDVRTVIDKTVAVIRQGDGSTPRRLLLTKPRLFSFLNPADPFYEWYQWRLNNEGESAGDEQLEEEPKKQVSVEPLMFVVDQPAISSKYLKVIKLTALYTSKDPEFPKALPEQAQFAFLAPTHSLNALFKAYVDQYTILKIPDRVRGLLNANVLEKATDRAEELKLRNEQDKIQLQRKEQERNEFSRIDWQDFVVIETVVFTDAEKIDNRPLRKEDVQVKALQPKNNEIKLRSPYTGELIPASEFDEHMRIMNLDPTWKQQRDVSRQRQATTNLDTSQAASNLKRMMAAKPDVPRKRR</sequence>
<evidence type="ECO:0000256" key="6">
    <source>
        <dbReference type="ARBA" id="ARBA00023242"/>
    </source>
</evidence>
<proteinExistence type="predicted"/>
<dbReference type="GO" id="GO:0005686">
    <property type="term" value="C:U2 snRNP"/>
    <property type="evidence" value="ECO:0007669"/>
    <property type="project" value="TreeGrafter"/>
</dbReference>
<evidence type="ECO:0000256" key="3">
    <source>
        <dbReference type="ARBA" id="ARBA00022728"/>
    </source>
</evidence>
<comment type="subcellular location">
    <subcellularLocation>
        <location evidence="1">Nucleus</location>
    </subcellularLocation>
</comment>